<organism evidence="2 3">
    <name type="scientific">Phytophthora cactorum</name>
    <dbReference type="NCBI Taxonomy" id="29920"/>
    <lineage>
        <taxon>Eukaryota</taxon>
        <taxon>Sar</taxon>
        <taxon>Stramenopiles</taxon>
        <taxon>Oomycota</taxon>
        <taxon>Peronosporomycetes</taxon>
        <taxon>Peronosporales</taxon>
        <taxon>Peronosporaceae</taxon>
        <taxon>Phytophthora</taxon>
    </lineage>
</organism>
<gene>
    <name evidence="2" type="ORF">JG687_00016615</name>
</gene>
<feature type="compositionally biased region" description="Basic and acidic residues" evidence="1">
    <location>
        <begin position="13"/>
        <end position="24"/>
    </location>
</feature>
<proteinExistence type="predicted"/>
<comment type="caution">
    <text evidence="2">The sequence shown here is derived from an EMBL/GenBank/DDBJ whole genome shotgun (WGS) entry which is preliminary data.</text>
</comment>
<evidence type="ECO:0000313" key="3">
    <source>
        <dbReference type="Proteomes" id="UP000688947"/>
    </source>
</evidence>
<name>A0A8T1TRM3_9STRA</name>
<evidence type="ECO:0000313" key="2">
    <source>
        <dbReference type="EMBL" id="KAG6946582.1"/>
    </source>
</evidence>
<sequence>MLLPVSGWDLSRQERRAVHTERPRPAPPPRWVTHHGTWVTALLHFRGNGNSIVQCERCQRPRSQGTLS</sequence>
<accession>A0A8T1TRM3</accession>
<protein>
    <submittedName>
        <fullName evidence="2">Uncharacterized protein</fullName>
    </submittedName>
</protein>
<dbReference type="Proteomes" id="UP000688947">
    <property type="component" value="Unassembled WGS sequence"/>
</dbReference>
<feature type="region of interest" description="Disordered" evidence="1">
    <location>
        <begin position="13"/>
        <end position="32"/>
    </location>
</feature>
<dbReference type="AlphaFoldDB" id="A0A8T1TRM3"/>
<evidence type="ECO:0000256" key="1">
    <source>
        <dbReference type="SAM" id="MobiDB-lite"/>
    </source>
</evidence>
<dbReference type="EMBL" id="JAENGZ010001713">
    <property type="protein sequence ID" value="KAG6946582.1"/>
    <property type="molecule type" value="Genomic_DNA"/>
</dbReference>
<reference evidence="2" key="1">
    <citation type="submission" date="2021-01" db="EMBL/GenBank/DDBJ databases">
        <title>Phytophthora aleatoria, a newly-described species from Pinus radiata is distinct from Phytophthora cactorum isolates based on comparative genomics.</title>
        <authorList>
            <person name="Mcdougal R."/>
            <person name="Panda P."/>
            <person name="Williams N."/>
            <person name="Studholme D.J."/>
        </authorList>
    </citation>
    <scope>NUCLEOTIDE SEQUENCE</scope>
    <source>
        <strain evidence="2">NZFS 3830</strain>
    </source>
</reference>